<comment type="caution">
    <text evidence="1">The sequence shown here is derived from an EMBL/GenBank/DDBJ whole genome shotgun (WGS) entry which is preliminary data.</text>
</comment>
<reference evidence="1" key="1">
    <citation type="journal article" date="2022" name="Plant J.">
        <title>Strategies of tolerance reflected in two North American maple genomes.</title>
        <authorList>
            <person name="McEvoy S.L."/>
            <person name="Sezen U.U."/>
            <person name="Trouern-Trend A."/>
            <person name="McMahon S.M."/>
            <person name="Schaberg P.G."/>
            <person name="Yang J."/>
            <person name="Wegrzyn J.L."/>
            <person name="Swenson N.G."/>
        </authorList>
    </citation>
    <scope>NUCLEOTIDE SEQUENCE</scope>
    <source>
        <strain evidence="1">91603</strain>
    </source>
</reference>
<name>A0AAD5J9T9_ACENE</name>
<keyword evidence="2" id="KW-1185">Reference proteome</keyword>
<evidence type="ECO:0000313" key="2">
    <source>
        <dbReference type="Proteomes" id="UP001064489"/>
    </source>
</evidence>
<dbReference type="AlphaFoldDB" id="A0AAD5J9T9"/>
<gene>
    <name evidence="1" type="ORF">LWI28_016271</name>
</gene>
<protein>
    <submittedName>
        <fullName evidence="1">Uncharacterized protein</fullName>
    </submittedName>
</protein>
<evidence type="ECO:0000313" key="1">
    <source>
        <dbReference type="EMBL" id="KAI9186335.1"/>
    </source>
</evidence>
<reference evidence="1" key="2">
    <citation type="submission" date="2023-02" db="EMBL/GenBank/DDBJ databases">
        <authorList>
            <person name="Swenson N.G."/>
            <person name="Wegrzyn J.L."/>
            <person name="Mcevoy S.L."/>
        </authorList>
    </citation>
    <scope>NUCLEOTIDE SEQUENCE</scope>
    <source>
        <strain evidence="1">91603</strain>
        <tissue evidence="1">Leaf</tissue>
    </source>
</reference>
<accession>A0AAD5J9T9</accession>
<dbReference type="Proteomes" id="UP001064489">
    <property type="component" value="Chromosome 3"/>
</dbReference>
<dbReference type="EMBL" id="JAJSOW010000100">
    <property type="protein sequence ID" value="KAI9186335.1"/>
    <property type="molecule type" value="Genomic_DNA"/>
</dbReference>
<organism evidence="1 2">
    <name type="scientific">Acer negundo</name>
    <name type="common">Box elder</name>
    <dbReference type="NCBI Taxonomy" id="4023"/>
    <lineage>
        <taxon>Eukaryota</taxon>
        <taxon>Viridiplantae</taxon>
        <taxon>Streptophyta</taxon>
        <taxon>Embryophyta</taxon>
        <taxon>Tracheophyta</taxon>
        <taxon>Spermatophyta</taxon>
        <taxon>Magnoliopsida</taxon>
        <taxon>eudicotyledons</taxon>
        <taxon>Gunneridae</taxon>
        <taxon>Pentapetalae</taxon>
        <taxon>rosids</taxon>
        <taxon>malvids</taxon>
        <taxon>Sapindales</taxon>
        <taxon>Sapindaceae</taxon>
        <taxon>Hippocastanoideae</taxon>
        <taxon>Acereae</taxon>
        <taxon>Acer</taxon>
    </lineage>
</organism>
<sequence>MLHGRDQGIKFSHPHFNHWTRGQEIADSDTHFNHWTRGQEIADSDSHFNRWTQLPDPEHPREVYRLWTVQLPDPEHPREVNRLWTTQLPDPEHPREDNRWFPWLKSKFGIKKRGESLAWLSERSAYTEINHLWEKCLRNPHWPPPPPERPIGWFPWLKKPDERSDAPKVQQWQEKLNEFKGKQVWTHDQENSDNRPYNVKLNITTTHYR</sequence>
<proteinExistence type="predicted"/>